<dbReference type="Gene3D" id="3.30.300.30">
    <property type="match status" value="1"/>
</dbReference>
<reference evidence="15" key="1">
    <citation type="journal article" date="2013" name="PLoS ONE">
        <title>Gene expression in gut symbiotic organ of stinkbug affected by extracellular bacterial symbiont.</title>
        <authorList>
            <person name="Futahashi R."/>
            <person name="Tanaka K."/>
            <person name="Tanahashi M."/>
            <person name="Nikoh N."/>
            <person name="Kikuchi Y."/>
            <person name="Lee B.L."/>
            <person name="Fukatsu T."/>
        </authorList>
    </citation>
    <scope>NUCLEOTIDE SEQUENCE</scope>
    <source>
        <tissue evidence="15">Midgut</tissue>
    </source>
</reference>
<dbReference type="FunFam" id="3.40.50.12780:FF:000003">
    <property type="entry name" value="Long-chain-fatty-acid--CoA ligase FadD"/>
    <property type="match status" value="1"/>
</dbReference>
<evidence type="ECO:0000259" key="14">
    <source>
        <dbReference type="Pfam" id="PF13193"/>
    </source>
</evidence>
<evidence type="ECO:0000256" key="10">
    <source>
        <dbReference type="ARBA" id="ARBA00023223"/>
    </source>
</evidence>
<dbReference type="InterPro" id="IPR045851">
    <property type="entry name" value="AMP-bd_C_sf"/>
</dbReference>
<dbReference type="PROSITE" id="PS00455">
    <property type="entry name" value="AMP_BINDING"/>
    <property type="match status" value="1"/>
</dbReference>
<evidence type="ECO:0000256" key="8">
    <source>
        <dbReference type="ARBA" id="ARBA00023033"/>
    </source>
</evidence>
<dbReference type="FunFam" id="3.30.300.30:FF:000007">
    <property type="entry name" value="4-coumarate--CoA ligase 2"/>
    <property type="match status" value="1"/>
</dbReference>
<keyword evidence="9" id="KW-0576">Peroxisome</keyword>
<keyword evidence="6" id="KW-0067">ATP-binding</keyword>
<evidence type="ECO:0000256" key="1">
    <source>
        <dbReference type="ARBA" id="ARBA00004275"/>
    </source>
</evidence>
<dbReference type="AlphaFoldDB" id="R4WSB9"/>
<keyword evidence="5" id="KW-0547">Nucleotide-binding</keyword>
<evidence type="ECO:0000256" key="9">
    <source>
        <dbReference type="ARBA" id="ARBA00023140"/>
    </source>
</evidence>
<dbReference type="GO" id="GO:0046949">
    <property type="term" value="P:fatty-acyl-CoA biosynthetic process"/>
    <property type="evidence" value="ECO:0007669"/>
    <property type="project" value="TreeGrafter"/>
</dbReference>
<dbReference type="Pfam" id="PF00501">
    <property type="entry name" value="AMP-binding"/>
    <property type="match status" value="1"/>
</dbReference>
<proteinExistence type="evidence at transcript level"/>
<evidence type="ECO:0000256" key="4">
    <source>
        <dbReference type="ARBA" id="ARBA00019043"/>
    </source>
</evidence>
<keyword evidence="15" id="KW-0436">Ligase</keyword>
<dbReference type="GO" id="GO:0004497">
    <property type="term" value="F:monooxygenase activity"/>
    <property type="evidence" value="ECO:0007669"/>
    <property type="project" value="UniProtKB-KW"/>
</dbReference>
<dbReference type="InterPro" id="IPR042099">
    <property type="entry name" value="ANL_N_sf"/>
</dbReference>
<dbReference type="SUPFAM" id="SSF56801">
    <property type="entry name" value="Acetyl-CoA synthetase-like"/>
    <property type="match status" value="1"/>
</dbReference>
<keyword evidence="11" id="KW-0599">Photoprotein</keyword>
<dbReference type="Pfam" id="PF13193">
    <property type="entry name" value="AMP-binding_C"/>
    <property type="match status" value="1"/>
</dbReference>
<dbReference type="PANTHER" id="PTHR24096">
    <property type="entry name" value="LONG-CHAIN-FATTY-ACID--COA LIGASE"/>
    <property type="match status" value="1"/>
</dbReference>
<sequence length="564" mass="61479">MLVRRMLQGSRLLVRCKPCSRLGAQRHNSSKVVKSLLAPVAIPDVLIHEKVLQDVGNWPEHVAMECSMSGRRYTYSQLDQMSKLVAAGFLRSGLQPGQVVSLVLPNIPEFLIAALGAFRAGLTVSTINPLYNAEEILYQLQDSDSSLVITISQKLADVRAAVDKVKGTKPQIGMIHGPSEELPPGIRSFQELFQSSDTSAVDKVRVSRDSVALLLYSSGTTGLPKGVRLTHKSIIANLSQVGHDDIIPALPTTKSYQDVTACVLPFFHVYGLVIGGLAYLARGLKLVTLPKFEPQLFLSAFSKHKTTIAHVVPPMVQFLANHPMVQPSHLDTLRVCTNGAAALSPTDARKLLEKKKDIIIASGYGLTESSPVITAPKNTLADLDSVGFLIPNSEIKIIDPDKGDLLDPSKPGEICARGPQIMDGYHKNKEATEKTIIDGWLHTGDIGYISQEGKLMIIDRLKELIKVKGFQVAPLELEELLRTHPGVADVGVVGKPDSRLGETPVAFVVPKEKKPSAQELKDLVASKVAEYKQISDIIFVDTIPKNLTGKILRRKLKEQLPKGK</sequence>
<dbReference type="PANTHER" id="PTHR24096:SF422">
    <property type="entry name" value="BCDNA.GH02901"/>
    <property type="match status" value="1"/>
</dbReference>
<name>R4WSB9_RIPPE</name>
<feature type="domain" description="AMP-dependent synthetase/ligase" evidence="13">
    <location>
        <begin position="55"/>
        <end position="426"/>
    </location>
</feature>
<evidence type="ECO:0000256" key="3">
    <source>
        <dbReference type="ARBA" id="ARBA00012532"/>
    </source>
</evidence>
<keyword evidence="7" id="KW-0560">Oxidoreductase</keyword>
<protein>
    <recommendedName>
        <fullName evidence="4">Luciferin 4-monooxygenase</fullName>
        <ecNumber evidence="3">1.13.12.7</ecNumber>
    </recommendedName>
</protein>
<feature type="domain" description="AMP-binding enzyme C-terminal" evidence="14">
    <location>
        <begin position="476"/>
        <end position="550"/>
    </location>
</feature>
<dbReference type="InterPro" id="IPR020845">
    <property type="entry name" value="AMP-binding_CS"/>
</dbReference>
<dbReference type="GO" id="GO:0004467">
    <property type="term" value="F:long-chain fatty acid-CoA ligase activity"/>
    <property type="evidence" value="ECO:0007669"/>
    <property type="project" value="TreeGrafter"/>
</dbReference>
<keyword evidence="10" id="KW-0455">Luminescence</keyword>
<evidence type="ECO:0000256" key="5">
    <source>
        <dbReference type="ARBA" id="ARBA00022741"/>
    </source>
</evidence>
<keyword evidence="8" id="KW-0503">Monooxygenase</keyword>
<evidence type="ECO:0000256" key="2">
    <source>
        <dbReference type="ARBA" id="ARBA00006432"/>
    </source>
</evidence>
<comment type="similarity">
    <text evidence="2">Belongs to the ATP-dependent AMP-binding enzyme family.</text>
</comment>
<dbReference type="InterPro" id="IPR000873">
    <property type="entry name" value="AMP-dep_synth/lig_dom"/>
</dbReference>
<dbReference type="GO" id="GO:0005524">
    <property type="term" value="F:ATP binding"/>
    <property type="evidence" value="ECO:0007669"/>
    <property type="project" value="UniProtKB-KW"/>
</dbReference>
<dbReference type="EC" id="1.13.12.7" evidence="3"/>
<comment type="catalytic activity">
    <reaction evidence="12">
        <text>firefly D-luciferin + ATP + O2 = firefly oxyluciferin + hnu + AMP + CO2 + diphosphate</text>
        <dbReference type="Rhea" id="RHEA:10732"/>
        <dbReference type="ChEBI" id="CHEBI:15379"/>
        <dbReference type="ChEBI" id="CHEBI:16526"/>
        <dbReference type="ChEBI" id="CHEBI:16792"/>
        <dbReference type="ChEBI" id="CHEBI:30212"/>
        <dbReference type="ChEBI" id="CHEBI:30616"/>
        <dbReference type="ChEBI" id="CHEBI:33019"/>
        <dbReference type="ChEBI" id="CHEBI:58038"/>
        <dbReference type="ChEBI" id="CHEBI:456215"/>
        <dbReference type="EC" id="1.13.12.7"/>
    </reaction>
</comment>
<dbReference type="InterPro" id="IPR025110">
    <property type="entry name" value="AMP-bd_C"/>
</dbReference>
<dbReference type="GO" id="GO:0005777">
    <property type="term" value="C:peroxisome"/>
    <property type="evidence" value="ECO:0007669"/>
    <property type="project" value="UniProtKB-SubCell"/>
</dbReference>
<evidence type="ECO:0000256" key="12">
    <source>
        <dbReference type="ARBA" id="ARBA00048497"/>
    </source>
</evidence>
<dbReference type="GO" id="GO:0008218">
    <property type="term" value="P:bioluminescence"/>
    <property type="evidence" value="ECO:0007669"/>
    <property type="project" value="UniProtKB-KW"/>
</dbReference>
<organism evidence="15">
    <name type="scientific">Riptortus pedestris</name>
    <name type="common">Bean bug</name>
    <dbReference type="NCBI Taxonomy" id="329032"/>
    <lineage>
        <taxon>Eukaryota</taxon>
        <taxon>Metazoa</taxon>
        <taxon>Ecdysozoa</taxon>
        <taxon>Arthropoda</taxon>
        <taxon>Hexapoda</taxon>
        <taxon>Insecta</taxon>
        <taxon>Pterygota</taxon>
        <taxon>Neoptera</taxon>
        <taxon>Paraneoptera</taxon>
        <taxon>Hemiptera</taxon>
        <taxon>Heteroptera</taxon>
        <taxon>Panheteroptera</taxon>
        <taxon>Pentatomomorpha</taxon>
        <taxon>Coreoidea</taxon>
        <taxon>Alydidae</taxon>
        <taxon>Riptortus</taxon>
    </lineage>
</organism>
<dbReference type="EMBL" id="AK417597">
    <property type="protein sequence ID" value="BAN20812.1"/>
    <property type="molecule type" value="mRNA"/>
</dbReference>
<accession>R4WSB9</accession>
<evidence type="ECO:0000259" key="13">
    <source>
        <dbReference type="Pfam" id="PF00501"/>
    </source>
</evidence>
<evidence type="ECO:0000256" key="7">
    <source>
        <dbReference type="ARBA" id="ARBA00023002"/>
    </source>
</evidence>
<evidence type="ECO:0000313" key="15">
    <source>
        <dbReference type="EMBL" id="BAN20812.1"/>
    </source>
</evidence>
<evidence type="ECO:0000256" key="6">
    <source>
        <dbReference type="ARBA" id="ARBA00022840"/>
    </source>
</evidence>
<dbReference type="Gene3D" id="3.40.50.12780">
    <property type="entry name" value="N-terminal domain of ligase-like"/>
    <property type="match status" value="1"/>
</dbReference>
<comment type="subcellular location">
    <subcellularLocation>
        <location evidence="1">Peroxisome</location>
    </subcellularLocation>
</comment>
<evidence type="ECO:0000256" key="11">
    <source>
        <dbReference type="ARBA" id="ARBA00023262"/>
    </source>
</evidence>